<evidence type="ECO:0000256" key="2">
    <source>
        <dbReference type="ARBA" id="ARBA00010690"/>
    </source>
</evidence>
<keyword evidence="5 13" id="KW-1003">Cell membrane</keyword>
<dbReference type="InterPro" id="IPR006136">
    <property type="entry name" value="FlhB"/>
</dbReference>
<protein>
    <recommendedName>
        <fullName evidence="3 13">Flagellar biosynthetic protein FlhB</fullName>
    </recommendedName>
</protein>
<comment type="similarity">
    <text evidence="2 13">Belongs to the type III secretion exporter family.</text>
</comment>
<dbReference type="NCBIfam" id="TIGR00328">
    <property type="entry name" value="flhB"/>
    <property type="match status" value="1"/>
</dbReference>
<name>A0A090S747_9VIBR</name>
<dbReference type="SUPFAM" id="SSF160544">
    <property type="entry name" value="EscU C-terminal domain-like"/>
    <property type="match status" value="1"/>
</dbReference>
<dbReference type="Proteomes" id="UP000029228">
    <property type="component" value="Unassembled WGS sequence"/>
</dbReference>
<dbReference type="GO" id="GO:0009306">
    <property type="term" value="P:protein secretion"/>
    <property type="evidence" value="ECO:0007669"/>
    <property type="project" value="InterPro"/>
</dbReference>
<keyword evidence="10 13" id="KW-0472">Membrane</keyword>
<keyword evidence="8 13" id="KW-0653">Protein transport</keyword>
<evidence type="ECO:0000256" key="13">
    <source>
        <dbReference type="RuleBase" id="RU364091"/>
    </source>
</evidence>
<dbReference type="InterPro" id="IPR029025">
    <property type="entry name" value="T3SS_substrate_exporter_C"/>
</dbReference>
<sequence>MSEQSSQDKTEKASPQKIKKARQEGQIPRAKEFTTAVLFLIVAMFFYSQLHWIWQHISGVFHFNMSLTRQDLENPQQMLEQLGQSLAIIIELLLPMFAVIIIASVGSSLILGGWMFRPANIQPKLSKLNPLSGIKRMFSTRSLVELIKSSLKVAVIFALLYTYLDSNFSQLLGMQQLTLNQGITMVMTILFEGLLLMGVALLIFGVIDIPYQRWEHLKQLKMTKQELKEEYKNNEGRPEVKQRIRQIQQQFARRKIDQAVPKADVVITNPTHYAVALKYDTSLSEAPFVVAKGIDETAMHIQRIARENNVEVLNSPPLTRAIYHTTAIEQAVPSQLYIAVAHILTYVMQLKAFRRGSGDKPMPLPTFTILSTCSIDWLRALATTKEHIC</sequence>
<evidence type="ECO:0000256" key="5">
    <source>
        <dbReference type="ARBA" id="ARBA00022475"/>
    </source>
</evidence>
<keyword evidence="6 13" id="KW-0812">Transmembrane</keyword>
<evidence type="ECO:0000256" key="10">
    <source>
        <dbReference type="ARBA" id="ARBA00023136"/>
    </source>
</evidence>
<proteinExistence type="inferred from homology"/>
<keyword evidence="15" id="KW-0282">Flagellum</keyword>
<gene>
    <name evidence="13" type="primary">flhB</name>
    <name evidence="15" type="ORF">JCM19235_3203</name>
</gene>
<evidence type="ECO:0000256" key="4">
    <source>
        <dbReference type="ARBA" id="ARBA00022448"/>
    </source>
</evidence>
<reference evidence="15 16" key="1">
    <citation type="submission" date="2014-09" db="EMBL/GenBank/DDBJ databases">
        <title>Vibrio maritimus JCM 19235. (C45) whole genome shotgun sequence.</title>
        <authorList>
            <person name="Sawabe T."/>
            <person name="Meirelles P."/>
            <person name="Nakanishi M."/>
            <person name="Sayaka M."/>
            <person name="Hattori M."/>
            <person name="Ohkuma M."/>
        </authorList>
    </citation>
    <scope>NUCLEOTIDE SEQUENCE [LARGE SCALE GENOMIC DNA]</scope>
    <source>
        <strain evidence="16">JCM19235</strain>
    </source>
</reference>
<evidence type="ECO:0000256" key="3">
    <source>
        <dbReference type="ARBA" id="ARBA00021622"/>
    </source>
</evidence>
<organism evidence="15 16">
    <name type="scientific">Vibrio maritimus</name>
    <dbReference type="NCBI Taxonomy" id="990268"/>
    <lineage>
        <taxon>Bacteria</taxon>
        <taxon>Pseudomonadati</taxon>
        <taxon>Pseudomonadota</taxon>
        <taxon>Gammaproteobacteria</taxon>
        <taxon>Vibrionales</taxon>
        <taxon>Vibrionaceae</taxon>
        <taxon>Vibrio</taxon>
    </lineage>
</organism>
<keyword evidence="16" id="KW-1185">Reference proteome</keyword>
<dbReference type="PRINTS" id="PR00950">
    <property type="entry name" value="TYPE3IMSPROT"/>
</dbReference>
<accession>A0A090S747</accession>
<feature type="transmembrane region" description="Helical" evidence="13">
    <location>
        <begin position="143"/>
        <end position="163"/>
    </location>
</feature>
<keyword evidence="15" id="KW-0969">Cilium</keyword>
<keyword evidence="9 13" id="KW-1133">Transmembrane helix</keyword>
<dbReference type="PANTHER" id="PTHR30531:SF12">
    <property type="entry name" value="FLAGELLAR BIOSYNTHETIC PROTEIN FLHB"/>
    <property type="match status" value="1"/>
</dbReference>
<dbReference type="EMBL" id="BBMR01000014">
    <property type="protein sequence ID" value="GAL22623.1"/>
    <property type="molecule type" value="Genomic_DNA"/>
</dbReference>
<evidence type="ECO:0000313" key="15">
    <source>
        <dbReference type="EMBL" id="GAL22623.1"/>
    </source>
</evidence>
<keyword evidence="7 13" id="KW-1005">Bacterial flagellum biogenesis</keyword>
<reference evidence="15 16" key="2">
    <citation type="submission" date="2014-09" db="EMBL/GenBank/DDBJ databases">
        <authorList>
            <consortium name="NBRP consortium"/>
            <person name="Sawabe T."/>
            <person name="Meirelles P."/>
            <person name="Nakanishi M."/>
            <person name="Sayaka M."/>
            <person name="Hattori M."/>
            <person name="Ohkuma M."/>
        </authorList>
    </citation>
    <scope>NUCLEOTIDE SEQUENCE [LARGE SCALE GENOMIC DNA]</scope>
    <source>
        <strain evidence="16">JCM19235</strain>
    </source>
</reference>
<dbReference type="STRING" id="990268.JCM19235_3203"/>
<keyword evidence="15" id="KW-0966">Cell projection</keyword>
<evidence type="ECO:0000256" key="9">
    <source>
        <dbReference type="ARBA" id="ARBA00022989"/>
    </source>
</evidence>
<dbReference type="AlphaFoldDB" id="A0A090S747"/>
<dbReference type="InterPro" id="IPR006135">
    <property type="entry name" value="T3SS_substrate_exporter"/>
</dbReference>
<feature type="transmembrane region" description="Helical" evidence="13">
    <location>
        <begin position="183"/>
        <end position="211"/>
    </location>
</feature>
<comment type="caution">
    <text evidence="15">The sequence shown here is derived from an EMBL/GenBank/DDBJ whole genome shotgun (WGS) entry which is preliminary data.</text>
</comment>
<evidence type="ECO:0000256" key="14">
    <source>
        <dbReference type="SAM" id="MobiDB-lite"/>
    </source>
</evidence>
<comment type="subcellular location">
    <subcellularLocation>
        <location evidence="1">Cell membrane</location>
        <topology evidence="1">Multi-pass membrane protein</topology>
    </subcellularLocation>
</comment>
<dbReference type="GO" id="GO:0005886">
    <property type="term" value="C:plasma membrane"/>
    <property type="evidence" value="ECO:0007669"/>
    <property type="project" value="UniProtKB-SubCell"/>
</dbReference>
<evidence type="ECO:0000313" key="16">
    <source>
        <dbReference type="Proteomes" id="UP000029228"/>
    </source>
</evidence>
<keyword evidence="4 13" id="KW-0813">Transport</keyword>
<feature type="region of interest" description="Disordered" evidence="14">
    <location>
        <begin position="1"/>
        <end position="24"/>
    </location>
</feature>
<evidence type="ECO:0000256" key="11">
    <source>
        <dbReference type="ARBA" id="ARBA00023225"/>
    </source>
</evidence>
<comment type="function">
    <text evidence="12 13">Required for formation of the rod structure in the basal body of the flagellar apparatus. Together with FliI and FliH, may constitute the export apparatus of flagellin.</text>
</comment>
<evidence type="ECO:0000256" key="7">
    <source>
        <dbReference type="ARBA" id="ARBA00022795"/>
    </source>
</evidence>
<feature type="transmembrane region" description="Helical" evidence="13">
    <location>
        <begin position="33"/>
        <end position="54"/>
    </location>
</feature>
<evidence type="ECO:0000256" key="1">
    <source>
        <dbReference type="ARBA" id="ARBA00004651"/>
    </source>
</evidence>
<dbReference type="Pfam" id="PF01312">
    <property type="entry name" value="Bac_export_2"/>
    <property type="match status" value="1"/>
</dbReference>
<dbReference type="GO" id="GO:0044780">
    <property type="term" value="P:bacterial-type flagellum assembly"/>
    <property type="evidence" value="ECO:0007669"/>
    <property type="project" value="InterPro"/>
</dbReference>
<evidence type="ECO:0000256" key="8">
    <source>
        <dbReference type="ARBA" id="ARBA00022927"/>
    </source>
</evidence>
<evidence type="ECO:0000256" key="6">
    <source>
        <dbReference type="ARBA" id="ARBA00022692"/>
    </source>
</evidence>
<dbReference type="Gene3D" id="6.10.250.2080">
    <property type="match status" value="1"/>
</dbReference>
<feature type="transmembrane region" description="Helical" evidence="13">
    <location>
        <begin position="86"/>
        <end position="116"/>
    </location>
</feature>
<keyword evidence="11 13" id="KW-1006">Bacterial flagellum protein export</keyword>
<dbReference type="PANTHER" id="PTHR30531">
    <property type="entry name" value="FLAGELLAR BIOSYNTHETIC PROTEIN FLHB"/>
    <property type="match status" value="1"/>
</dbReference>
<evidence type="ECO:0000256" key="12">
    <source>
        <dbReference type="ARBA" id="ARBA00025078"/>
    </source>
</evidence>
<dbReference type="Gene3D" id="3.40.1690.10">
    <property type="entry name" value="secretion proteins EscU"/>
    <property type="match status" value="1"/>
</dbReference>
<feature type="compositionally biased region" description="Basic and acidic residues" evidence="14">
    <location>
        <begin position="1"/>
        <end position="14"/>
    </location>
</feature>